<evidence type="ECO:0008006" key="3">
    <source>
        <dbReference type="Google" id="ProtNLM"/>
    </source>
</evidence>
<sequence>MLDVVGSGPAVEDEVVLVLVLVPSVSDAVAWVVPPVSLAVAAVSSVVSCGAPGGLLQLAPTTRTNNHDVFIERGPYERC</sequence>
<evidence type="ECO:0000313" key="2">
    <source>
        <dbReference type="Proteomes" id="UP001221686"/>
    </source>
</evidence>
<comment type="caution">
    <text evidence="1">The sequence shown here is derived from an EMBL/GenBank/DDBJ whole genome shotgun (WGS) entry which is preliminary data.</text>
</comment>
<reference evidence="1 2" key="1">
    <citation type="submission" date="2022-11" db="EMBL/GenBank/DDBJ databases">
        <title>Minimal conservation of predation-associated metabolite biosynthetic gene clusters underscores biosynthetic potential of Myxococcota including descriptions for ten novel species: Archangium lansinium sp. nov., Myxococcus landrumus sp. nov., Nannocystis bai.</title>
        <authorList>
            <person name="Ahearne A."/>
            <person name="Stevens C."/>
            <person name="Dowd S."/>
        </authorList>
    </citation>
    <scope>NUCLEOTIDE SEQUENCE [LARGE SCALE GENOMIC DNA]</scope>
    <source>
        <strain evidence="1 2">BB15-2</strain>
    </source>
</reference>
<dbReference type="EMBL" id="JAQNDL010000001">
    <property type="protein sequence ID" value="MDC0716075.1"/>
    <property type="molecule type" value="Genomic_DNA"/>
</dbReference>
<organism evidence="1 2">
    <name type="scientific">Nannocystis bainbridge</name>
    <dbReference type="NCBI Taxonomy" id="2995303"/>
    <lineage>
        <taxon>Bacteria</taxon>
        <taxon>Pseudomonadati</taxon>
        <taxon>Myxococcota</taxon>
        <taxon>Polyangia</taxon>
        <taxon>Nannocystales</taxon>
        <taxon>Nannocystaceae</taxon>
        <taxon>Nannocystis</taxon>
    </lineage>
</organism>
<evidence type="ECO:0000313" key="1">
    <source>
        <dbReference type="EMBL" id="MDC0716075.1"/>
    </source>
</evidence>
<gene>
    <name evidence="1" type="ORF">POL25_04165</name>
</gene>
<accession>A0ABT5DSC7</accession>
<protein>
    <recommendedName>
        <fullName evidence="3">Secreted protein</fullName>
    </recommendedName>
</protein>
<dbReference type="RefSeq" id="WP_272084525.1">
    <property type="nucleotide sequence ID" value="NZ_JAQNDL010000001.1"/>
</dbReference>
<name>A0ABT5DSC7_9BACT</name>
<proteinExistence type="predicted"/>
<keyword evidence="2" id="KW-1185">Reference proteome</keyword>
<dbReference type="Proteomes" id="UP001221686">
    <property type="component" value="Unassembled WGS sequence"/>
</dbReference>